<evidence type="ECO:0000256" key="2">
    <source>
        <dbReference type="ARBA" id="ARBA00022771"/>
    </source>
</evidence>
<gene>
    <name evidence="6" type="ORF">MGAL_10B018614</name>
</gene>
<feature type="region of interest" description="Disordered" evidence="4">
    <location>
        <begin position="309"/>
        <end position="337"/>
    </location>
</feature>
<keyword evidence="3" id="KW-0862">Zinc</keyword>
<dbReference type="SUPFAM" id="SSF143503">
    <property type="entry name" value="PUG domain-like"/>
    <property type="match status" value="1"/>
</dbReference>
<keyword evidence="2" id="KW-0863">Zinc-finger</keyword>
<dbReference type="InterPro" id="IPR036339">
    <property type="entry name" value="PUB-like_dom_sf"/>
</dbReference>
<proteinExistence type="predicted"/>
<feature type="region of interest" description="Disordered" evidence="4">
    <location>
        <begin position="371"/>
        <end position="414"/>
    </location>
</feature>
<reference evidence="6" key="1">
    <citation type="submission" date="2018-11" db="EMBL/GenBank/DDBJ databases">
        <authorList>
            <person name="Alioto T."/>
            <person name="Alioto T."/>
        </authorList>
    </citation>
    <scope>NUCLEOTIDE SEQUENCE</scope>
</reference>
<feature type="compositionally biased region" description="Basic and acidic residues" evidence="4">
    <location>
        <begin position="320"/>
        <end position="329"/>
    </location>
</feature>
<dbReference type="InterPro" id="IPR048839">
    <property type="entry name" value="SPATA2_PUB-like"/>
</dbReference>
<keyword evidence="1" id="KW-0479">Metal-binding</keyword>
<dbReference type="PROSITE" id="PS01358">
    <property type="entry name" value="ZF_RANBP2_1"/>
    <property type="match status" value="1"/>
</dbReference>
<feature type="compositionally biased region" description="Low complexity" evidence="4">
    <location>
        <begin position="398"/>
        <end position="410"/>
    </location>
</feature>
<feature type="compositionally biased region" description="Polar residues" evidence="4">
    <location>
        <begin position="309"/>
        <end position="319"/>
    </location>
</feature>
<dbReference type="AlphaFoldDB" id="A0A8B6F1H7"/>
<dbReference type="Gene3D" id="1.20.58.2190">
    <property type="match status" value="1"/>
</dbReference>
<dbReference type="GO" id="GO:0005737">
    <property type="term" value="C:cytoplasm"/>
    <property type="evidence" value="ECO:0007669"/>
    <property type="project" value="TreeGrafter"/>
</dbReference>
<sequence>MDHRTQAEELYKFTKCNSSENSNQLTTVKEYLRHFVCKCQPSQKFKVKEIPSIIMKSAKQESFISSKASESFEKLEYYFSLVSSNPWKAEFHTIKKYSGFFQTKIASHLTGVEELFRIAGYSENPIKNEFKLSKNINKDLLLALAFECFIASVECIIIHELQIRTKFSINAADIANLRATHCGDVEEMYSVLRKSFNLKKDDCIITSPDQTIKNIDYVDQLSPRQPPMRTQHGQALSVVESDIRPEIQNSEFKEGTLEDHMMASLQLIEEEKEETSQTPKQPSVRPSDEWSFVNEGLLKKYGEKYFNGQRGNILQTPSSKESRPYRDSGIESGVPSELPYADVDTIRTRSTRVIKEKNPHSAVHAQISWPTHPEQSPLHRPQYSWPQHEPAAQPLHKPQFSSPFPQGQQQTTKAELLRARNKSVSSAFPPDQWSPKENIKPEIVEQLTADDIVGVIRPSRSITKTDFVVDTPQNPTAAPVYSRISKPVVNDKLSSPGHCQPFTFSSHSAPIARREPEERIPSCSLGDEETWICDHCTMKNNRFVNTCYMCSKSRDIVKSPDVRWGKQCPRCTLLNKADSYACAACDNKLPEACDNPV</sequence>
<comment type="caution">
    <text evidence="6">The sequence shown here is derived from an EMBL/GenBank/DDBJ whole genome shotgun (WGS) entry which is preliminary data.</text>
</comment>
<dbReference type="Proteomes" id="UP000596742">
    <property type="component" value="Unassembled WGS sequence"/>
</dbReference>
<accession>A0A8B6F1H7</accession>
<dbReference type="PANTHER" id="PTHR15326">
    <property type="entry name" value="SPERMATOGENESIS-ASSOCIATED PROTEIN 2/TAMOZHENNIC"/>
    <property type="match status" value="1"/>
</dbReference>
<feature type="domain" description="RanBP2-type" evidence="5">
    <location>
        <begin position="531"/>
        <end position="550"/>
    </location>
</feature>
<organism evidence="6 7">
    <name type="scientific">Mytilus galloprovincialis</name>
    <name type="common">Mediterranean mussel</name>
    <dbReference type="NCBI Taxonomy" id="29158"/>
    <lineage>
        <taxon>Eukaryota</taxon>
        <taxon>Metazoa</taxon>
        <taxon>Spiralia</taxon>
        <taxon>Lophotrochozoa</taxon>
        <taxon>Mollusca</taxon>
        <taxon>Bivalvia</taxon>
        <taxon>Autobranchia</taxon>
        <taxon>Pteriomorphia</taxon>
        <taxon>Mytilida</taxon>
        <taxon>Mytiloidea</taxon>
        <taxon>Mytilidae</taxon>
        <taxon>Mytilinae</taxon>
        <taxon>Mytilus</taxon>
    </lineage>
</organism>
<dbReference type="SMART" id="SM00547">
    <property type="entry name" value="ZnF_RBZ"/>
    <property type="match status" value="2"/>
</dbReference>
<dbReference type="PANTHER" id="PTHR15326:SF2">
    <property type="entry name" value="PROTEIN TAMOZHENNIC"/>
    <property type="match status" value="1"/>
</dbReference>
<dbReference type="InterPro" id="IPR036443">
    <property type="entry name" value="Znf_RanBP2_sf"/>
</dbReference>
<protein>
    <submittedName>
        <fullName evidence="6">Spermatogenesis-associated protein 2</fullName>
    </submittedName>
</protein>
<dbReference type="CDD" id="cd09212">
    <property type="entry name" value="PUB"/>
    <property type="match status" value="1"/>
</dbReference>
<dbReference type="Pfam" id="PF21388">
    <property type="entry name" value="SPATA2_PUB-like"/>
    <property type="match status" value="1"/>
</dbReference>
<dbReference type="GO" id="GO:0008270">
    <property type="term" value="F:zinc ion binding"/>
    <property type="evidence" value="ECO:0007669"/>
    <property type="project" value="UniProtKB-KW"/>
</dbReference>
<evidence type="ECO:0000256" key="1">
    <source>
        <dbReference type="ARBA" id="ARBA00022723"/>
    </source>
</evidence>
<name>A0A8B6F1H7_MYTGA</name>
<evidence type="ECO:0000256" key="3">
    <source>
        <dbReference type="ARBA" id="ARBA00022833"/>
    </source>
</evidence>
<dbReference type="InterPro" id="IPR001876">
    <property type="entry name" value="Znf_RanBP2"/>
</dbReference>
<evidence type="ECO:0000259" key="5">
    <source>
        <dbReference type="PROSITE" id="PS01358"/>
    </source>
</evidence>
<dbReference type="EMBL" id="UYJE01005999">
    <property type="protein sequence ID" value="VDI42313.1"/>
    <property type="molecule type" value="Genomic_DNA"/>
</dbReference>
<dbReference type="OrthoDB" id="9989817at2759"/>
<dbReference type="SUPFAM" id="SSF90209">
    <property type="entry name" value="Ran binding protein zinc finger-like"/>
    <property type="match status" value="1"/>
</dbReference>
<evidence type="ECO:0000256" key="4">
    <source>
        <dbReference type="SAM" id="MobiDB-lite"/>
    </source>
</evidence>
<evidence type="ECO:0000313" key="6">
    <source>
        <dbReference type="EMBL" id="VDI42313.1"/>
    </source>
</evidence>
<keyword evidence="7" id="KW-1185">Reference proteome</keyword>
<evidence type="ECO:0000313" key="7">
    <source>
        <dbReference type="Proteomes" id="UP000596742"/>
    </source>
</evidence>